<evidence type="ECO:0000259" key="1">
    <source>
        <dbReference type="SMART" id="SM00460"/>
    </source>
</evidence>
<gene>
    <name evidence="2" type="ORF">AUP44_19415</name>
</gene>
<dbReference type="InterPro" id="IPR013589">
    <property type="entry name" value="Bac_transglu_N"/>
</dbReference>
<dbReference type="InterPro" id="IPR002931">
    <property type="entry name" value="Transglutaminase-like"/>
</dbReference>
<accession>A0A162LZR1</accession>
<feature type="domain" description="Transglutaminase-like" evidence="1">
    <location>
        <begin position="162"/>
        <end position="231"/>
    </location>
</feature>
<dbReference type="Pfam" id="PF08379">
    <property type="entry name" value="Bact_transglu_N"/>
    <property type="match status" value="1"/>
</dbReference>
<organism evidence="2 3">
    <name type="scientific">Tistrella mobilis</name>
    <dbReference type="NCBI Taxonomy" id="171437"/>
    <lineage>
        <taxon>Bacteria</taxon>
        <taxon>Pseudomonadati</taxon>
        <taxon>Pseudomonadota</taxon>
        <taxon>Alphaproteobacteria</taxon>
        <taxon>Geminicoccales</taxon>
        <taxon>Geminicoccaceae</taxon>
        <taxon>Tistrella</taxon>
    </lineage>
</organism>
<dbReference type="AlphaFoldDB" id="A0A162LZR1"/>
<dbReference type="GeneID" id="97242042"/>
<dbReference type="RefSeq" id="WP_062761338.1">
    <property type="nucleotide sequence ID" value="NZ_CP121045.1"/>
</dbReference>
<dbReference type="SUPFAM" id="SSF54001">
    <property type="entry name" value="Cysteine proteinases"/>
    <property type="match status" value="1"/>
</dbReference>
<dbReference type="EMBL" id="LPZR01000010">
    <property type="protein sequence ID" value="KYO57661.1"/>
    <property type="molecule type" value="Genomic_DNA"/>
</dbReference>
<protein>
    <recommendedName>
        <fullName evidence="1">Transglutaminase-like domain-containing protein</fullName>
    </recommendedName>
</protein>
<sequence length="278" mass="30185">MRLTVEHQTIYTYGRPARYAIQALRLTPPDLAAQRVISWRIEVEPTAYLVPLTDGFGNRVHQLTLDRDHDRLAVTVRGIVETTDTAGVVGRDLPDTLSPEVFLRETPLTTADDALKAIADEVRPVLEAEGAVAAMHAVLRLTAGRVAYVKGATDARTTAAEALAHGRGVCQDHAHVFITLVRELGIPARYVSGYLSPNDDDHAENPGSEASHAWAEAWLDGLGWVGFDPSNGISPTGSYIRLAHGLDYLDAAPVRGIRIAGDEEHLAVRVHVTEQAQQ</sequence>
<dbReference type="Proteomes" id="UP000075787">
    <property type="component" value="Unassembled WGS sequence"/>
</dbReference>
<evidence type="ECO:0000313" key="2">
    <source>
        <dbReference type="EMBL" id="KYO57661.1"/>
    </source>
</evidence>
<dbReference type="Gene3D" id="3.10.620.30">
    <property type="match status" value="1"/>
</dbReference>
<dbReference type="PANTHER" id="PTHR33490">
    <property type="entry name" value="BLR5614 PROTEIN-RELATED"/>
    <property type="match status" value="1"/>
</dbReference>
<dbReference type="OrthoDB" id="9804023at2"/>
<dbReference type="InterPro" id="IPR038765">
    <property type="entry name" value="Papain-like_cys_pep_sf"/>
</dbReference>
<comment type="caution">
    <text evidence="2">The sequence shown here is derived from an EMBL/GenBank/DDBJ whole genome shotgun (WGS) entry which is preliminary data.</text>
</comment>
<dbReference type="SMART" id="SM00460">
    <property type="entry name" value="TGc"/>
    <property type="match status" value="1"/>
</dbReference>
<proteinExistence type="predicted"/>
<dbReference type="PANTHER" id="PTHR33490:SF6">
    <property type="entry name" value="SLL1049 PROTEIN"/>
    <property type="match status" value="1"/>
</dbReference>
<reference evidence="2 3" key="1">
    <citation type="submission" date="2015-12" db="EMBL/GenBank/DDBJ databases">
        <title>Genome sequence of Tistrella mobilis MCCC 1A02139.</title>
        <authorList>
            <person name="Lu L."/>
            <person name="Lai Q."/>
            <person name="Shao Z."/>
            <person name="Qian P."/>
        </authorList>
    </citation>
    <scope>NUCLEOTIDE SEQUENCE [LARGE SCALE GENOMIC DNA]</scope>
    <source>
        <strain evidence="2 3">MCCC 1A02139</strain>
    </source>
</reference>
<evidence type="ECO:0000313" key="3">
    <source>
        <dbReference type="Proteomes" id="UP000075787"/>
    </source>
</evidence>
<dbReference type="Pfam" id="PF01841">
    <property type="entry name" value="Transglut_core"/>
    <property type="match status" value="1"/>
</dbReference>
<name>A0A162LZR1_9PROT</name>